<dbReference type="NCBIfam" id="TIGR04183">
    <property type="entry name" value="Por_Secre_tail"/>
    <property type="match status" value="1"/>
</dbReference>
<feature type="domain" description="Secretion system C-terminal sorting" evidence="3">
    <location>
        <begin position="259"/>
        <end position="325"/>
    </location>
</feature>
<evidence type="ECO:0000256" key="1">
    <source>
        <dbReference type="ARBA" id="ARBA00022729"/>
    </source>
</evidence>
<dbReference type="Proteomes" id="UP000626242">
    <property type="component" value="Unassembled WGS sequence"/>
</dbReference>
<protein>
    <submittedName>
        <fullName evidence="4">T9SS type A sorting domain-containing protein</fullName>
    </submittedName>
</protein>
<proteinExistence type="predicted"/>
<sequence>MRKFYVLGAMLAITFSNAQTAKKSFFKKSDTGLHKPFVSNLKESSIKFQQAADFDNAIISMVDQDDAQIIAADDFQLTEAVKVDKFVFYGTQDYDDLPDYLLGAKMYIFNDDNGKPAGTPTNAGNAVAAINLRGSSAIAISTENPWEFTIDVNVTQALGQTLTLDANKRYWVAFAPIVDLGDEYGADSSEIFYWAGTPTGNFAEPVLIDEEDLFQAGATDWSTISDLTGDPMPGMAFSITGETALGTGEVYSNRKNVSVYPNPAVSVVNVKANGKHAITKTEIYDMNGKLVTSSASNSIDVEKLPKAVYLVKVYAGSKVIETTKLIKK</sequence>
<evidence type="ECO:0000259" key="3">
    <source>
        <dbReference type="Pfam" id="PF18962"/>
    </source>
</evidence>
<evidence type="ECO:0000313" key="5">
    <source>
        <dbReference type="Proteomes" id="UP000626242"/>
    </source>
</evidence>
<organism evidence="4 5">
    <name type="scientific">Kaistella pullorum</name>
    <dbReference type="NCBI Taxonomy" id="2763074"/>
    <lineage>
        <taxon>Bacteria</taxon>
        <taxon>Pseudomonadati</taxon>
        <taxon>Bacteroidota</taxon>
        <taxon>Flavobacteriia</taxon>
        <taxon>Flavobacteriales</taxon>
        <taxon>Weeksellaceae</taxon>
        <taxon>Chryseobacterium group</taxon>
        <taxon>Kaistella</taxon>
    </lineage>
</organism>
<accession>A0ABR8WKR1</accession>
<reference evidence="4 5" key="1">
    <citation type="submission" date="2020-08" db="EMBL/GenBank/DDBJ databases">
        <title>A Genomic Blueprint of the Chicken Gut Microbiome.</title>
        <authorList>
            <person name="Gilroy R."/>
            <person name="Ravi A."/>
            <person name="Getino M."/>
            <person name="Pursley I."/>
            <person name="Horton D.L."/>
            <person name="Alikhan N.-F."/>
            <person name="Baker D."/>
            <person name="Gharbi K."/>
            <person name="Hall N."/>
            <person name="Watson M."/>
            <person name="Adriaenssens E.M."/>
            <person name="Foster-Nyarko E."/>
            <person name="Jarju S."/>
            <person name="Secka A."/>
            <person name="Antonio M."/>
            <person name="Oren A."/>
            <person name="Chaudhuri R."/>
            <person name="La Ragione R.M."/>
            <person name="Hildebrand F."/>
            <person name="Pallen M.J."/>
        </authorList>
    </citation>
    <scope>NUCLEOTIDE SEQUENCE [LARGE SCALE GENOMIC DNA]</scope>
    <source>
        <strain evidence="4 5">Sa1CVA4</strain>
    </source>
</reference>
<feature type="chain" id="PRO_5045400736" evidence="2">
    <location>
        <begin position="19"/>
        <end position="328"/>
    </location>
</feature>
<gene>
    <name evidence="4" type="ORF">H9628_03630</name>
</gene>
<name>A0ABR8WKR1_9FLAO</name>
<evidence type="ECO:0000256" key="2">
    <source>
        <dbReference type="SAM" id="SignalP"/>
    </source>
</evidence>
<feature type="signal peptide" evidence="2">
    <location>
        <begin position="1"/>
        <end position="18"/>
    </location>
</feature>
<comment type="caution">
    <text evidence="4">The sequence shown here is derived from an EMBL/GenBank/DDBJ whole genome shotgun (WGS) entry which is preliminary data.</text>
</comment>
<evidence type="ECO:0000313" key="4">
    <source>
        <dbReference type="EMBL" id="MBD8017553.1"/>
    </source>
</evidence>
<dbReference type="InterPro" id="IPR026444">
    <property type="entry name" value="Secre_tail"/>
</dbReference>
<dbReference type="Pfam" id="PF18962">
    <property type="entry name" value="Por_Secre_tail"/>
    <property type="match status" value="1"/>
</dbReference>
<keyword evidence="1 2" id="KW-0732">Signal</keyword>
<dbReference type="RefSeq" id="WP_251832754.1">
    <property type="nucleotide sequence ID" value="NZ_JACSPS010000001.1"/>
</dbReference>
<dbReference type="EMBL" id="JACSPS010000001">
    <property type="protein sequence ID" value="MBD8017553.1"/>
    <property type="molecule type" value="Genomic_DNA"/>
</dbReference>
<keyword evidence="5" id="KW-1185">Reference proteome</keyword>